<dbReference type="SUPFAM" id="SSF52540">
    <property type="entry name" value="P-loop containing nucleoside triphosphate hydrolases"/>
    <property type="match status" value="1"/>
</dbReference>
<dbReference type="PANTHER" id="PTHR47642:SF5">
    <property type="entry name" value="ATP-DEPENDENT DNA HELICASE"/>
    <property type="match status" value="1"/>
</dbReference>
<dbReference type="InterPro" id="IPR051055">
    <property type="entry name" value="PIF1_helicase"/>
</dbReference>
<accession>A0A6C0AEK0</accession>
<protein>
    <recommendedName>
        <fullName evidence="1">AAA+ ATPase domain-containing protein</fullName>
    </recommendedName>
</protein>
<evidence type="ECO:0000313" key="2">
    <source>
        <dbReference type="EMBL" id="QHS78184.1"/>
    </source>
</evidence>
<feature type="domain" description="AAA+ ATPase" evidence="1">
    <location>
        <begin position="22"/>
        <end position="184"/>
    </location>
</feature>
<dbReference type="AlphaFoldDB" id="A0A6C0AEK0"/>
<dbReference type="EMBL" id="MN740595">
    <property type="protein sequence ID" value="QHS78184.1"/>
    <property type="molecule type" value="Genomic_DNA"/>
</dbReference>
<dbReference type="Gene3D" id="3.40.50.300">
    <property type="entry name" value="P-loop containing nucleotide triphosphate hydrolases"/>
    <property type="match status" value="3"/>
</dbReference>
<organism evidence="2">
    <name type="scientific">viral metagenome</name>
    <dbReference type="NCBI Taxonomy" id="1070528"/>
    <lineage>
        <taxon>unclassified sequences</taxon>
        <taxon>metagenomes</taxon>
        <taxon>organismal metagenomes</taxon>
    </lineage>
</organism>
<dbReference type="PANTHER" id="PTHR47642">
    <property type="entry name" value="ATP-DEPENDENT DNA HELICASE"/>
    <property type="match status" value="1"/>
</dbReference>
<dbReference type="SMART" id="SM00382">
    <property type="entry name" value="AAA"/>
    <property type="match status" value="1"/>
</dbReference>
<sequence>MSITLTESQEKAFYIISNFFKTDNVILLTGSAGTGKTTLTRYISDHFSEKGLELCAIAPTHKAKHVIETILNKGKFKTIKAFTVASILGKMKEHSYIGTKHYSDPSAKKFNAFTLFILDEVSMVSDQDLKYIINYVNKSNKKLLIIGDSNQIPCPSSKYSDEGEYIRKANSFIFDSEIPNVNLTEIVRQKADSPIIKLACFVRDNLEEEITFSHESGCKHFDYEYKVSHDNIYETFKNLKNLKSTKIICYTNQAVREHNTEVRRILGFSDEKFNKKEILMGYANIGFPELIIENGRDYEIEDVKYVNNKTILEYSGLSGHTVKLRSDRKVVSVFFIDPNKNYEILSELVERADKVNSKHSTSKDYAKYCELKNQILFIEDLYNYEDNIYSETEFKELYPLLFTKIYDIFDSDQKKILNNKLTEKINTDFPNLIENRLDDNKVIGDSEMFSDKFKIIDKDMYYAYALTAHKSQGSTYDNVFSDENDFKKIQNKFNYKLNKMEIRTREKNQLRYVDYTRTKDKLYLFEG</sequence>
<proteinExistence type="predicted"/>
<name>A0A6C0AEK0_9ZZZZ</name>
<dbReference type="InterPro" id="IPR027417">
    <property type="entry name" value="P-loop_NTPase"/>
</dbReference>
<dbReference type="Pfam" id="PF13604">
    <property type="entry name" value="AAA_30"/>
    <property type="match status" value="1"/>
</dbReference>
<dbReference type="CDD" id="cd18809">
    <property type="entry name" value="SF1_C_RecD"/>
    <property type="match status" value="1"/>
</dbReference>
<dbReference type="InterPro" id="IPR003593">
    <property type="entry name" value="AAA+_ATPase"/>
</dbReference>
<evidence type="ECO:0000259" key="1">
    <source>
        <dbReference type="SMART" id="SM00382"/>
    </source>
</evidence>
<reference evidence="2" key="1">
    <citation type="journal article" date="2020" name="Nature">
        <title>Giant virus diversity and host interactions through global metagenomics.</title>
        <authorList>
            <person name="Schulz F."/>
            <person name="Roux S."/>
            <person name="Paez-Espino D."/>
            <person name="Jungbluth S."/>
            <person name="Walsh D.A."/>
            <person name="Denef V.J."/>
            <person name="McMahon K.D."/>
            <person name="Konstantinidis K.T."/>
            <person name="Eloe-Fadrosh E.A."/>
            <person name="Kyrpides N.C."/>
            <person name="Woyke T."/>
        </authorList>
    </citation>
    <scope>NUCLEOTIDE SEQUENCE</scope>
    <source>
        <strain evidence="2">GVMAG-S-1021933-23</strain>
    </source>
</reference>
<dbReference type="Gene3D" id="2.30.30.780">
    <property type="match status" value="1"/>
</dbReference>